<organism evidence="2 3">
    <name type="scientific">Musa troglodytarum</name>
    <name type="common">fe'i banana</name>
    <dbReference type="NCBI Taxonomy" id="320322"/>
    <lineage>
        <taxon>Eukaryota</taxon>
        <taxon>Viridiplantae</taxon>
        <taxon>Streptophyta</taxon>
        <taxon>Embryophyta</taxon>
        <taxon>Tracheophyta</taxon>
        <taxon>Spermatophyta</taxon>
        <taxon>Magnoliopsida</taxon>
        <taxon>Liliopsida</taxon>
        <taxon>Zingiberales</taxon>
        <taxon>Musaceae</taxon>
        <taxon>Musa</taxon>
    </lineage>
</organism>
<dbReference type="EMBL" id="CP097509">
    <property type="protein sequence ID" value="URE20001.1"/>
    <property type="molecule type" value="Genomic_DNA"/>
</dbReference>
<evidence type="ECO:0000313" key="3">
    <source>
        <dbReference type="Proteomes" id="UP001055439"/>
    </source>
</evidence>
<evidence type="ECO:0000313" key="2">
    <source>
        <dbReference type="EMBL" id="URE20001.1"/>
    </source>
</evidence>
<dbReference type="InterPro" id="IPR016181">
    <property type="entry name" value="Acyl_CoA_acyltransferase"/>
</dbReference>
<dbReference type="InterPro" id="IPR000182">
    <property type="entry name" value="GNAT_dom"/>
</dbReference>
<feature type="domain" description="N-acetyltransferase" evidence="1">
    <location>
        <begin position="61"/>
        <end position="213"/>
    </location>
</feature>
<proteinExistence type="predicted"/>
<protein>
    <submittedName>
        <fullName evidence="2">Acetyltransferase (GNAT) family</fullName>
    </submittedName>
</protein>
<dbReference type="SUPFAM" id="SSF55729">
    <property type="entry name" value="Acyl-CoA N-acyltransferases (Nat)"/>
    <property type="match status" value="1"/>
</dbReference>
<name>A0A9E7KJT4_9LILI</name>
<dbReference type="PROSITE" id="PS51186">
    <property type="entry name" value="GNAT"/>
    <property type="match status" value="1"/>
</dbReference>
<dbReference type="AlphaFoldDB" id="A0A9E7KJT4"/>
<gene>
    <name evidence="2" type="ORF">MUK42_10590</name>
</gene>
<dbReference type="Gene3D" id="3.40.630.30">
    <property type="match status" value="1"/>
</dbReference>
<dbReference type="GO" id="GO:0016747">
    <property type="term" value="F:acyltransferase activity, transferring groups other than amino-acyl groups"/>
    <property type="evidence" value="ECO:0007669"/>
    <property type="project" value="InterPro"/>
</dbReference>
<keyword evidence="3" id="KW-1185">Reference proteome</keyword>
<dbReference type="Pfam" id="PF13302">
    <property type="entry name" value="Acetyltransf_3"/>
    <property type="match status" value="1"/>
</dbReference>
<reference evidence="2" key="1">
    <citation type="submission" date="2022-05" db="EMBL/GenBank/DDBJ databases">
        <title>The Musa troglodytarum L. genome provides insights into the mechanism of non-climacteric behaviour and enrichment of carotenoids.</title>
        <authorList>
            <person name="Wang J."/>
        </authorList>
    </citation>
    <scope>NUCLEOTIDE SEQUENCE</scope>
    <source>
        <tissue evidence="2">Leaf</tissue>
    </source>
</reference>
<accession>A0A9E7KJT4</accession>
<dbReference type="OrthoDB" id="630895at2759"/>
<evidence type="ECO:0000259" key="1">
    <source>
        <dbReference type="PROSITE" id="PS51186"/>
    </source>
</evidence>
<dbReference type="PANTHER" id="PTHR46067">
    <property type="entry name" value="ACYL-COA N-ACYLTRANSFERASES (NAT) SUPERFAMILY PROTEIN"/>
    <property type="match status" value="1"/>
</dbReference>
<dbReference type="PANTHER" id="PTHR46067:SF27">
    <property type="entry name" value="ACYL-COA N-ACYLTRANSFERASES (NAT) SUPERFAMILY PROTEIN"/>
    <property type="match status" value="1"/>
</dbReference>
<sequence>METSDPAAIRRFFQRAEVTDIDVCRVLNSILRVKSQQRQEARASCCSIIKAKKMAEERREITLRRFDLSDLDDYMVWASDDRVTAFCRWDSYTDKEDLRRYMRETVLPHPWFRAVCLGGRPIGAVSVELGAGCDRCKGELGYALAAAHWGRGHATAAVKMAVRSVFREVEGLERVEALVDVDNKASQRVLEKAGFAREGVLRKSTVLKGRTRDLVMFSLISTDALVD</sequence>
<dbReference type="Proteomes" id="UP001055439">
    <property type="component" value="Chromosome 7"/>
</dbReference>